<evidence type="ECO:0000256" key="6">
    <source>
        <dbReference type="ARBA" id="ARBA00022475"/>
    </source>
</evidence>
<evidence type="ECO:0000256" key="17">
    <source>
        <dbReference type="ARBA" id="ARBA00064003"/>
    </source>
</evidence>
<keyword evidence="11 28" id="KW-0418">Kinase</keyword>
<keyword evidence="5" id="KW-0813">Transport</keyword>
<feature type="domain" description="HPt" evidence="27">
    <location>
        <begin position="1174"/>
        <end position="1270"/>
    </location>
</feature>
<dbReference type="PANTHER" id="PTHR45339">
    <property type="entry name" value="HYBRID SIGNAL TRANSDUCTION HISTIDINE KINASE J"/>
    <property type="match status" value="1"/>
</dbReference>
<keyword evidence="9 22" id="KW-0812">Transmembrane</keyword>
<dbReference type="SUPFAM" id="SSF47384">
    <property type="entry name" value="Homodimeric domain of signal transducing histidine kinase"/>
    <property type="match status" value="1"/>
</dbReference>
<evidence type="ECO:0000259" key="25">
    <source>
        <dbReference type="PROSITE" id="PS50112"/>
    </source>
</evidence>
<dbReference type="AlphaFoldDB" id="F0SQ35"/>
<dbReference type="InterPro" id="IPR024041">
    <property type="entry name" value="NH4_transpt_AmtB-like_dom"/>
</dbReference>
<evidence type="ECO:0000313" key="29">
    <source>
        <dbReference type="Proteomes" id="UP000006860"/>
    </source>
</evidence>
<evidence type="ECO:0000259" key="26">
    <source>
        <dbReference type="PROSITE" id="PS50885"/>
    </source>
</evidence>
<evidence type="ECO:0000259" key="23">
    <source>
        <dbReference type="PROSITE" id="PS50109"/>
    </source>
</evidence>
<dbReference type="eggNOG" id="COG2198">
    <property type="taxonomic scope" value="Bacteria"/>
</dbReference>
<comment type="subcellular location">
    <subcellularLocation>
        <location evidence="2">Cell membrane</location>
        <topology evidence="2">Multi-pass membrane protein</topology>
    </subcellularLocation>
</comment>
<keyword evidence="7 20" id="KW-0597">Phosphoprotein</keyword>
<feature type="transmembrane region" description="Helical" evidence="22">
    <location>
        <begin position="361"/>
        <end position="385"/>
    </location>
</feature>
<dbReference type="PROSITE" id="PS50885">
    <property type="entry name" value="HAMP"/>
    <property type="match status" value="1"/>
</dbReference>
<dbReference type="PROSITE" id="PS50109">
    <property type="entry name" value="HIS_KIN"/>
    <property type="match status" value="1"/>
</dbReference>
<dbReference type="SMART" id="SM00388">
    <property type="entry name" value="HisKA"/>
    <property type="match status" value="1"/>
</dbReference>
<dbReference type="EC" id="2.7.13.3" evidence="4"/>
<dbReference type="SMART" id="SM00091">
    <property type="entry name" value="PAS"/>
    <property type="match status" value="1"/>
</dbReference>
<dbReference type="NCBIfam" id="TIGR00229">
    <property type="entry name" value="sensory_box"/>
    <property type="match status" value="1"/>
</dbReference>
<feature type="transmembrane region" description="Helical" evidence="22">
    <location>
        <begin position="210"/>
        <end position="228"/>
    </location>
</feature>
<evidence type="ECO:0000256" key="13">
    <source>
        <dbReference type="ARBA" id="ARBA00022989"/>
    </source>
</evidence>
<dbReference type="Gene3D" id="3.40.50.2300">
    <property type="match status" value="2"/>
</dbReference>
<dbReference type="SUPFAM" id="SSF52172">
    <property type="entry name" value="CheY-like"/>
    <property type="match status" value="2"/>
</dbReference>
<dbReference type="HOGENOM" id="CLU_006070_0_0_0"/>
<dbReference type="CDD" id="cd17546">
    <property type="entry name" value="REC_hyHK_CKI1_RcsC-like"/>
    <property type="match status" value="1"/>
</dbReference>
<dbReference type="SMART" id="SM00073">
    <property type="entry name" value="HPT"/>
    <property type="match status" value="1"/>
</dbReference>
<dbReference type="PROSITE" id="PS50112">
    <property type="entry name" value="PAS"/>
    <property type="match status" value="1"/>
</dbReference>
<dbReference type="Pfam" id="PF02518">
    <property type="entry name" value="HATPase_c"/>
    <property type="match status" value="1"/>
</dbReference>
<evidence type="ECO:0000256" key="14">
    <source>
        <dbReference type="ARBA" id="ARBA00023012"/>
    </source>
</evidence>
<dbReference type="InterPro" id="IPR036097">
    <property type="entry name" value="HisK_dim/P_sf"/>
</dbReference>
<dbReference type="Pfam" id="PF00072">
    <property type="entry name" value="Response_reg"/>
    <property type="match status" value="2"/>
</dbReference>
<dbReference type="GO" id="GO:0008519">
    <property type="term" value="F:ammonium channel activity"/>
    <property type="evidence" value="ECO:0007669"/>
    <property type="project" value="InterPro"/>
</dbReference>
<comment type="similarity">
    <text evidence="3">Belongs to the ammonia transporter channel (TC 1.A.11.2) family.</text>
</comment>
<dbReference type="OrthoDB" id="9762493at2"/>
<protein>
    <recommendedName>
        <fullName evidence="18">Sensory/regulatory protein RpfC</fullName>
        <ecNumber evidence="4">2.7.13.3</ecNumber>
    </recommendedName>
</protein>
<sequence>MSSAGKKMALSLELANVAWMLGAAALVMLMQGGFCFLESGLSRAKNSINVAMKNILDFCISAIVFWVVGFGIMFGMDWNGWIGTSLFLFEDLDNSWLCAFLLFQLVFCGTATTIVSGAVAERMRFSGYLVLSAVISAVIYPLFGHWAWGGVVPGTGSGWLAERGFIDFAGSTVVHSVGGWVALIAAMLVGPRTGRFGPNSSKIRGHNYPMATMGTLLLWFGWFGFNGGSTLAIDGSVPRILINTNLAAAAGGVAGMLVSYAVHRRPDVGDIINGVIAGLVAVTASCHILSPSAACVVGATAALVCKAATLLLERFEIDDVIGAFPAHACCGAWGTLLLAVLADPERFGTGLNNWEQFKVQLLGVVVCASWSCATAALALGVMRLFTPLRVSELAEQQGLNMSEHGTSTEMVDLLNDMRIQSEQGDFSQTVHVEEHTEVGQIAREYNRVLERVVQEMEWREEAVRQLRTAEEKFRSIFENASEGIFRTTANGRLLEANPSLLEMLGYESVEDLLQSIPSLDRMYVKPQDRTRLIEDLRTNGKVKQFAASLYRKDGRIIDTSINARLIAPDSYDDVTQEIIEGSLIDVTERNEAEVLRQQKEMAEAANKAKSSFLATMSHEIRTPLNGVIGMLDLLCETDTDQQQGRYVSIAKNSAESLLCLINDILDFSKIEAGKLELSPSEFNLPTLVEDVSDMFAHRAASKGLELSCHILPEVASRVLGDSERLRQILINLIGNAIKFTEVGEIRINVAATSTRDHEQWVRFEVQDTGVGIPEDIQQRLFQPFEQADASTTRKFGGTGLGLAICRELAILMGGKITVDSQLGSGATFSLEIPFEVIKRQALGRQIDERFRGVRILAVDDVETNRVILQTQIATWGAEVVTVSSANEALQELQTAAREERPFEICITDYNMPEMDGLQLSRSVSNDPDLKDTRFLLLTSSDGIERRQLEENGIHACSCKPIRPSRLFNELLALLFNNPPEEEFELDAHAVSEELGMVGNDAYRILVTEDNEINQIVTQEIIERAGFQCRLANNGQEAIDLLKKRKFDLVLMDCQMPVKDGFTATAEIRQIQPKGELNKDLPQHLPIVALTANAVKGDQERCLKAGMDAYVAKPIDPQLLISTIRKLLEKNASVDSSPDRPSEQQVEQADALEQPDSTDLVEVDWQALTDRCGGSKAIAAKVLRKFRERAEQDVNQMKDSVARREWKETARLAHMLKGASANVAADRVAEQAGRIENRSRANEAVPVADINELKSRVEQCLSFIDAHIEEALSV</sequence>
<reference evidence="29" key="1">
    <citation type="submission" date="2011-02" db="EMBL/GenBank/DDBJ databases">
        <title>The complete genome of Planctomyces brasiliensis DSM 5305.</title>
        <authorList>
            <person name="Lucas S."/>
            <person name="Copeland A."/>
            <person name="Lapidus A."/>
            <person name="Bruce D."/>
            <person name="Goodwin L."/>
            <person name="Pitluck S."/>
            <person name="Kyrpides N."/>
            <person name="Mavromatis K."/>
            <person name="Pagani I."/>
            <person name="Ivanova N."/>
            <person name="Ovchinnikova G."/>
            <person name="Lu M."/>
            <person name="Detter J.C."/>
            <person name="Han C."/>
            <person name="Land M."/>
            <person name="Hauser L."/>
            <person name="Markowitz V."/>
            <person name="Cheng J.-F."/>
            <person name="Hugenholtz P."/>
            <person name="Woyke T."/>
            <person name="Wu D."/>
            <person name="Tindall B."/>
            <person name="Pomrenke H.G."/>
            <person name="Brambilla E."/>
            <person name="Klenk H.-P."/>
            <person name="Eisen J.A."/>
        </authorList>
    </citation>
    <scope>NUCLEOTIDE SEQUENCE [LARGE SCALE GENOMIC DNA]</scope>
    <source>
        <strain evidence="29">ATCC 49424 / DSM 5305 / JCM 21570 / NBRC 103401 / IFAM 1448</strain>
    </source>
</reference>
<evidence type="ECO:0000256" key="19">
    <source>
        <dbReference type="PROSITE-ProRule" id="PRU00110"/>
    </source>
</evidence>
<dbReference type="Gene3D" id="1.10.3430.10">
    <property type="entry name" value="Ammonium transporter AmtB like domains"/>
    <property type="match status" value="1"/>
</dbReference>
<dbReference type="SUPFAM" id="SSF111352">
    <property type="entry name" value="Ammonium transporter"/>
    <property type="match status" value="1"/>
</dbReference>
<dbReference type="InterPro" id="IPR018047">
    <property type="entry name" value="Ammonium_transpt_CS"/>
</dbReference>
<gene>
    <name evidence="28" type="ordered locus">Plabr_3615</name>
</gene>
<dbReference type="GO" id="GO:0005886">
    <property type="term" value="C:plasma membrane"/>
    <property type="evidence" value="ECO:0007669"/>
    <property type="project" value="UniProtKB-SubCell"/>
</dbReference>
<feature type="region of interest" description="Disordered" evidence="21">
    <location>
        <begin position="1131"/>
        <end position="1155"/>
    </location>
</feature>
<dbReference type="SMART" id="SM00387">
    <property type="entry name" value="HATPase_c"/>
    <property type="match status" value="1"/>
</dbReference>
<feature type="transmembrane region" description="Helical" evidence="22">
    <location>
        <begin position="17"/>
        <end position="37"/>
    </location>
</feature>
<dbReference type="PRINTS" id="PR00344">
    <property type="entry name" value="BCTRLSENSOR"/>
</dbReference>
<dbReference type="RefSeq" id="WP_013629931.1">
    <property type="nucleotide sequence ID" value="NC_015174.1"/>
</dbReference>
<dbReference type="Gene3D" id="3.30.450.20">
    <property type="entry name" value="PAS domain"/>
    <property type="match status" value="1"/>
</dbReference>
<dbReference type="CDD" id="cd00130">
    <property type="entry name" value="PAS"/>
    <property type="match status" value="1"/>
</dbReference>
<dbReference type="FunFam" id="1.10.287.130:FF:000002">
    <property type="entry name" value="Two-component osmosensing histidine kinase"/>
    <property type="match status" value="1"/>
</dbReference>
<evidence type="ECO:0000256" key="10">
    <source>
        <dbReference type="ARBA" id="ARBA00022741"/>
    </source>
</evidence>
<dbReference type="InterPro" id="IPR008207">
    <property type="entry name" value="Sig_transdc_His_kin_Hpt_dom"/>
</dbReference>
<dbReference type="SUPFAM" id="SSF55874">
    <property type="entry name" value="ATPase domain of HSP90 chaperone/DNA topoisomerase II/histidine kinase"/>
    <property type="match status" value="1"/>
</dbReference>
<proteinExistence type="inferred from homology"/>
<dbReference type="InterPro" id="IPR001789">
    <property type="entry name" value="Sig_transdc_resp-reg_receiver"/>
</dbReference>
<dbReference type="InterPro" id="IPR003661">
    <property type="entry name" value="HisK_dim/P_dom"/>
</dbReference>
<dbReference type="Pfam" id="PF13188">
    <property type="entry name" value="PAS_8"/>
    <property type="match status" value="1"/>
</dbReference>
<evidence type="ECO:0000256" key="16">
    <source>
        <dbReference type="ARBA" id="ARBA00023177"/>
    </source>
</evidence>
<dbReference type="EMBL" id="CP002546">
    <property type="protein sequence ID" value="ADY61212.1"/>
    <property type="molecule type" value="Genomic_DNA"/>
</dbReference>
<dbReference type="InterPro" id="IPR036890">
    <property type="entry name" value="HATPase_C_sf"/>
</dbReference>
<dbReference type="PROSITE" id="PS01219">
    <property type="entry name" value="AMMONIUM_TRANSP"/>
    <property type="match status" value="1"/>
</dbReference>
<evidence type="ECO:0000256" key="11">
    <source>
        <dbReference type="ARBA" id="ARBA00022777"/>
    </source>
</evidence>
<evidence type="ECO:0000256" key="22">
    <source>
        <dbReference type="SAM" id="Phobius"/>
    </source>
</evidence>
<dbReference type="CDD" id="cd00082">
    <property type="entry name" value="HisKA"/>
    <property type="match status" value="1"/>
</dbReference>
<evidence type="ECO:0000256" key="4">
    <source>
        <dbReference type="ARBA" id="ARBA00012438"/>
    </source>
</evidence>
<keyword evidence="8" id="KW-0808">Transferase</keyword>
<dbReference type="eggNOG" id="COG0784">
    <property type="taxonomic scope" value="Bacteria"/>
</dbReference>
<dbReference type="CDD" id="cd00088">
    <property type="entry name" value="HPT"/>
    <property type="match status" value="1"/>
</dbReference>
<dbReference type="SMART" id="SM00448">
    <property type="entry name" value="REC"/>
    <property type="match status" value="2"/>
</dbReference>
<feature type="domain" description="HAMP" evidence="26">
    <location>
        <begin position="423"/>
        <end position="457"/>
    </location>
</feature>
<keyword evidence="13 22" id="KW-1133">Transmembrane helix</keyword>
<feature type="modified residue" description="4-aspartylphosphate" evidence="20">
    <location>
        <position position="908"/>
    </location>
</feature>
<feature type="transmembrane region" description="Helical" evidence="22">
    <location>
        <begin position="320"/>
        <end position="341"/>
    </location>
</feature>
<dbReference type="InterPro" id="IPR035965">
    <property type="entry name" value="PAS-like_dom_sf"/>
</dbReference>
<evidence type="ECO:0000256" key="8">
    <source>
        <dbReference type="ARBA" id="ARBA00022679"/>
    </source>
</evidence>
<organism evidence="28 29">
    <name type="scientific">Rubinisphaera brasiliensis (strain ATCC 49424 / DSM 5305 / JCM 21570 / IAM 15109 / NBRC 103401 / IFAM 1448)</name>
    <name type="common">Planctomyces brasiliensis</name>
    <dbReference type="NCBI Taxonomy" id="756272"/>
    <lineage>
        <taxon>Bacteria</taxon>
        <taxon>Pseudomonadati</taxon>
        <taxon>Planctomycetota</taxon>
        <taxon>Planctomycetia</taxon>
        <taxon>Planctomycetales</taxon>
        <taxon>Planctomycetaceae</taxon>
        <taxon>Rubinisphaera</taxon>
    </lineage>
</organism>
<evidence type="ECO:0000256" key="20">
    <source>
        <dbReference type="PROSITE-ProRule" id="PRU00169"/>
    </source>
</evidence>
<dbReference type="GO" id="GO:0005524">
    <property type="term" value="F:ATP binding"/>
    <property type="evidence" value="ECO:0007669"/>
    <property type="project" value="UniProtKB-KW"/>
</dbReference>
<dbReference type="GO" id="GO:0000155">
    <property type="term" value="F:phosphorelay sensor kinase activity"/>
    <property type="evidence" value="ECO:0007669"/>
    <property type="project" value="InterPro"/>
</dbReference>
<evidence type="ECO:0000256" key="12">
    <source>
        <dbReference type="ARBA" id="ARBA00022840"/>
    </source>
</evidence>
<dbReference type="PANTHER" id="PTHR45339:SF1">
    <property type="entry name" value="HYBRID SIGNAL TRANSDUCTION HISTIDINE KINASE J"/>
    <property type="match status" value="1"/>
</dbReference>
<dbReference type="Proteomes" id="UP000006860">
    <property type="component" value="Chromosome"/>
</dbReference>
<comment type="subunit">
    <text evidence="17">At low DSF concentrations, interacts with RpfF.</text>
</comment>
<dbReference type="Gene3D" id="1.20.120.160">
    <property type="entry name" value="HPT domain"/>
    <property type="match status" value="1"/>
</dbReference>
<dbReference type="Pfam" id="PF00512">
    <property type="entry name" value="HisKA"/>
    <property type="match status" value="1"/>
</dbReference>
<dbReference type="InterPro" id="IPR003594">
    <property type="entry name" value="HATPase_dom"/>
</dbReference>
<evidence type="ECO:0000256" key="5">
    <source>
        <dbReference type="ARBA" id="ARBA00022448"/>
    </source>
</evidence>
<dbReference type="Gene3D" id="3.30.565.10">
    <property type="entry name" value="Histidine kinase-like ATPase, C-terminal domain"/>
    <property type="match status" value="1"/>
</dbReference>
<dbReference type="eggNOG" id="COG0004">
    <property type="taxonomic scope" value="Bacteria"/>
</dbReference>
<evidence type="ECO:0000256" key="2">
    <source>
        <dbReference type="ARBA" id="ARBA00004651"/>
    </source>
</evidence>
<feature type="domain" description="Histidine kinase" evidence="23">
    <location>
        <begin position="615"/>
        <end position="836"/>
    </location>
</feature>
<dbReference type="InterPro" id="IPR011006">
    <property type="entry name" value="CheY-like_superfamily"/>
</dbReference>
<dbReference type="InterPro" id="IPR000014">
    <property type="entry name" value="PAS"/>
</dbReference>
<evidence type="ECO:0000256" key="3">
    <source>
        <dbReference type="ARBA" id="ARBA00005887"/>
    </source>
</evidence>
<dbReference type="PROSITE" id="PS50110">
    <property type="entry name" value="RESPONSE_REGULATORY"/>
    <property type="match status" value="2"/>
</dbReference>
<dbReference type="InterPro" id="IPR036641">
    <property type="entry name" value="HPT_dom_sf"/>
</dbReference>
<dbReference type="SUPFAM" id="SSF47226">
    <property type="entry name" value="Histidine-containing phosphotransfer domain, HPT domain"/>
    <property type="match status" value="1"/>
</dbReference>
<dbReference type="NCBIfam" id="TIGR00836">
    <property type="entry name" value="amt"/>
    <property type="match status" value="1"/>
</dbReference>
<dbReference type="STRING" id="756272.Plabr_3615"/>
<comment type="catalytic activity">
    <reaction evidence="1">
        <text>ATP + protein L-histidine = ADP + protein N-phospho-L-histidine.</text>
        <dbReference type="EC" id="2.7.13.3"/>
    </reaction>
</comment>
<dbReference type="Gene3D" id="1.10.287.130">
    <property type="match status" value="1"/>
</dbReference>
<feature type="transmembrane region" description="Helical" evidence="22">
    <location>
        <begin position="240"/>
        <end position="262"/>
    </location>
</feature>
<feature type="modified residue" description="4-aspartylphosphate" evidence="20">
    <location>
        <position position="1052"/>
    </location>
</feature>
<dbReference type="SUPFAM" id="SSF55785">
    <property type="entry name" value="PYP-like sensor domain (PAS domain)"/>
    <property type="match status" value="1"/>
</dbReference>
<dbReference type="InterPro" id="IPR029020">
    <property type="entry name" value="Ammonium/urea_transptr"/>
</dbReference>
<dbReference type="InterPro" id="IPR005467">
    <property type="entry name" value="His_kinase_dom"/>
</dbReference>
<name>F0SQ35_RUBBR</name>
<evidence type="ECO:0000256" key="18">
    <source>
        <dbReference type="ARBA" id="ARBA00068150"/>
    </source>
</evidence>
<dbReference type="PROSITE" id="PS50894">
    <property type="entry name" value="HPT"/>
    <property type="match status" value="1"/>
</dbReference>
<evidence type="ECO:0000256" key="21">
    <source>
        <dbReference type="SAM" id="MobiDB-lite"/>
    </source>
</evidence>
<feature type="transmembrane region" description="Helical" evidence="22">
    <location>
        <begin position="274"/>
        <end position="300"/>
    </location>
</feature>
<dbReference type="Pfam" id="PF00909">
    <property type="entry name" value="Ammonium_transp"/>
    <property type="match status" value="1"/>
</dbReference>
<keyword evidence="14" id="KW-0902">Two-component regulatory system</keyword>
<evidence type="ECO:0000256" key="15">
    <source>
        <dbReference type="ARBA" id="ARBA00023136"/>
    </source>
</evidence>
<keyword evidence="15 22" id="KW-0472">Membrane</keyword>
<keyword evidence="16" id="KW-0924">Ammonia transport</keyword>
<keyword evidence="6" id="KW-1003">Cell membrane</keyword>
<accession>F0SQ35</accession>
<evidence type="ECO:0000256" key="1">
    <source>
        <dbReference type="ARBA" id="ARBA00000085"/>
    </source>
</evidence>
<feature type="transmembrane region" description="Helical" evidence="22">
    <location>
        <begin position="127"/>
        <end position="148"/>
    </location>
</feature>
<keyword evidence="12" id="KW-0067">ATP-binding</keyword>
<dbReference type="KEGG" id="pbs:Plabr_3615"/>
<evidence type="ECO:0000259" key="27">
    <source>
        <dbReference type="PROSITE" id="PS50894"/>
    </source>
</evidence>
<feature type="modified residue" description="Phosphohistidine" evidence="19">
    <location>
        <position position="1213"/>
    </location>
</feature>
<feature type="transmembrane region" description="Helical" evidence="22">
    <location>
        <begin position="168"/>
        <end position="189"/>
    </location>
</feature>
<dbReference type="InterPro" id="IPR003660">
    <property type="entry name" value="HAMP_dom"/>
</dbReference>
<evidence type="ECO:0000256" key="9">
    <source>
        <dbReference type="ARBA" id="ARBA00022692"/>
    </source>
</evidence>
<dbReference type="CDD" id="cd16922">
    <property type="entry name" value="HATPase_EvgS-ArcB-TorS-like"/>
    <property type="match status" value="1"/>
</dbReference>
<evidence type="ECO:0000256" key="7">
    <source>
        <dbReference type="ARBA" id="ARBA00022553"/>
    </source>
</evidence>
<feature type="domain" description="Response regulatory" evidence="24">
    <location>
        <begin position="854"/>
        <end position="974"/>
    </location>
</feature>
<keyword evidence="10" id="KW-0547">Nucleotide-binding</keyword>
<evidence type="ECO:0000259" key="24">
    <source>
        <dbReference type="PROSITE" id="PS50110"/>
    </source>
</evidence>
<feature type="domain" description="Response regulatory" evidence="24">
    <location>
        <begin position="1003"/>
        <end position="1127"/>
    </location>
</feature>
<dbReference type="FunFam" id="3.30.565.10:FF:000010">
    <property type="entry name" value="Sensor histidine kinase RcsC"/>
    <property type="match status" value="1"/>
</dbReference>
<evidence type="ECO:0000313" key="28">
    <source>
        <dbReference type="EMBL" id="ADY61212.1"/>
    </source>
</evidence>
<dbReference type="InterPro" id="IPR004358">
    <property type="entry name" value="Sig_transdc_His_kin-like_C"/>
</dbReference>
<feature type="transmembrane region" description="Helical" evidence="22">
    <location>
        <begin position="96"/>
        <end position="120"/>
    </location>
</feature>
<dbReference type="InterPro" id="IPR001905">
    <property type="entry name" value="Ammonium_transpt"/>
</dbReference>
<feature type="transmembrane region" description="Helical" evidence="22">
    <location>
        <begin position="58"/>
        <end position="76"/>
    </location>
</feature>
<keyword evidence="29" id="KW-1185">Reference proteome</keyword>
<dbReference type="eggNOG" id="COG5002">
    <property type="taxonomic scope" value="Bacteria"/>
</dbReference>
<feature type="domain" description="PAS" evidence="25">
    <location>
        <begin position="469"/>
        <end position="537"/>
    </location>
</feature>
<dbReference type="Pfam" id="PF01627">
    <property type="entry name" value="Hpt"/>
    <property type="match status" value="1"/>
</dbReference>